<comment type="subcellular location">
    <subcellularLocation>
        <location evidence="1">Nucleus</location>
        <location evidence="1">Nucleolus</location>
    </subcellularLocation>
    <subcellularLocation>
        <location evidence="2">Nucleus</location>
        <location evidence="2">Nucleoplasm</location>
    </subcellularLocation>
</comment>
<dbReference type="InterPro" id="IPR036465">
    <property type="entry name" value="vWFA_dom_sf"/>
</dbReference>
<feature type="compositionally biased region" description="Acidic residues" evidence="11">
    <location>
        <begin position="4778"/>
        <end position="4788"/>
    </location>
</feature>
<feature type="compositionally biased region" description="Basic and acidic residues" evidence="11">
    <location>
        <begin position="4694"/>
        <end position="4704"/>
    </location>
</feature>
<dbReference type="FunFam" id="3.40.50.300:FF:000712">
    <property type="entry name" value="Midasin"/>
    <property type="match status" value="1"/>
</dbReference>
<evidence type="ECO:0000256" key="4">
    <source>
        <dbReference type="ARBA" id="ARBA00017143"/>
    </source>
</evidence>
<feature type="compositionally biased region" description="Basic and acidic residues" evidence="11">
    <location>
        <begin position="4619"/>
        <end position="4636"/>
    </location>
</feature>
<comment type="similarity">
    <text evidence="3 10">Belongs to the midasin family.</text>
</comment>
<evidence type="ECO:0000256" key="9">
    <source>
        <dbReference type="ARBA" id="ARBA00023242"/>
    </source>
</evidence>
<dbReference type="STRING" id="106004.A0A1Y2FYV5"/>
<proteinExistence type="inferred from homology"/>
<feature type="region of interest" description="Disordered" evidence="11">
    <location>
        <begin position="990"/>
        <end position="1019"/>
    </location>
</feature>
<feature type="compositionally biased region" description="Acidic residues" evidence="11">
    <location>
        <begin position="4706"/>
        <end position="4731"/>
    </location>
</feature>
<dbReference type="OrthoDB" id="5186at2759"/>
<feature type="domain" description="VWFA" evidence="12">
    <location>
        <begin position="5163"/>
        <end position="5381"/>
    </location>
</feature>
<evidence type="ECO:0000256" key="3">
    <source>
        <dbReference type="ARBA" id="ARBA00007188"/>
    </source>
</evidence>
<dbReference type="SMART" id="SM00382">
    <property type="entry name" value="AAA"/>
    <property type="match status" value="5"/>
</dbReference>
<dbReference type="CDD" id="cd00009">
    <property type="entry name" value="AAA"/>
    <property type="match status" value="1"/>
</dbReference>
<feature type="compositionally biased region" description="Basic and acidic residues" evidence="11">
    <location>
        <begin position="4469"/>
        <end position="4484"/>
    </location>
</feature>
<dbReference type="FunFam" id="3.40.50.300:FF:000142">
    <property type="entry name" value="Midasin"/>
    <property type="match status" value="1"/>
</dbReference>
<evidence type="ECO:0000256" key="1">
    <source>
        <dbReference type="ARBA" id="ARBA00004604"/>
    </source>
</evidence>
<organism evidence="13 14">
    <name type="scientific">Leucosporidium creatinivorum</name>
    <dbReference type="NCBI Taxonomy" id="106004"/>
    <lineage>
        <taxon>Eukaryota</taxon>
        <taxon>Fungi</taxon>
        <taxon>Dikarya</taxon>
        <taxon>Basidiomycota</taxon>
        <taxon>Pucciniomycotina</taxon>
        <taxon>Microbotryomycetes</taxon>
        <taxon>Leucosporidiales</taxon>
        <taxon>Leucosporidium</taxon>
    </lineage>
</organism>
<keyword evidence="7 10" id="KW-0067">ATP-binding</keyword>
<keyword evidence="6 10" id="KW-0547">Nucleotide-binding</keyword>
<evidence type="ECO:0000256" key="8">
    <source>
        <dbReference type="ARBA" id="ARBA00023186"/>
    </source>
</evidence>
<feature type="region of interest" description="Disordered" evidence="11">
    <location>
        <begin position="3532"/>
        <end position="3558"/>
    </location>
</feature>
<dbReference type="FunFam" id="3.40.50.300:FF:001368">
    <property type="entry name" value="Midasin"/>
    <property type="match status" value="1"/>
</dbReference>
<dbReference type="FunCoup" id="A0A1Y2FYV5">
    <property type="interactions" value="353"/>
</dbReference>
<dbReference type="PANTHER" id="PTHR48103:SF2">
    <property type="entry name" value="MIDASIN"/>
    <property type="match status" value="1"/>
</dbReference>
<feature type="compositionally biased region" description="Polar residues" evidence="11">
    <location>
        <begin position="448"/>
        <end position="460"/>
    </location>
</feature>
<evidence type="ECO:0000313" key="13">
    <source>
        <dbReference type="EMBL" id="ORY89313.1"/>
    </source>
</evidence>
<gene>
    <name evidence="13" type="ORF">BCR35DRAFT_350316</name>
</gene>
<feature type="compositionally biased region" description="Acidic residues" evidence="11">
    <location>
        <begin position="4656"/>
        <end position="4693"/>
    </location>
</feature>
<evidence type="ECO:0000259" key="12">
    <source>
        <dbReference type="PROSITE" id="PS50234"/>
    </source>
</evidence>
<dbReference type="Pfam" id="PF17865">
    <property type="entry name" value="AAA_lid_5"/>
    <property type="match status" value="1"/>
</dbReference>
<dbReference type="Pfam" id="PF21108">
    <property type="entry name" value="MDN1_4th"/>
    <property type="match status" value="1"/>
</dbReference>
<feature type="region of interest" description="Disordered" evidence="11">
    <location>
        <begin position="4466"/>
        <end position="5035"/>
    </location>
</feature>
<feature type="compositionally biased region" description="Low complexity" evidence="11">
    <location>
        <begin position="433"/>
        <end position="445"/>
    </location>
</feature>
<evidence type="ECO:0000313" key="14">
    <source>
        <dbReference type="Proteomes" id="UP000193467"/>
    </source>
</evidence>
<evidence type="ECO:0000256" key="2">
    <source>
        <dbReference type="ARBA" id="ARBA00004642"/>
    </source>
</evidence>
<feature type="compositionally biased region" description="Basic and acidic residues" evidence="11">
    <location>
        <begin position="4643"/>
        <end position="4654"/>
    </location>
</feature>
<evidence type="ECO:0000256" key="10">
    <source>
        <dbReference type="PIRNR" id="PIRNR010340"/>
    </source>
</evidence>
<feature type="compositionally biased region" description="Acidic residues" evidence="11">
    <location>
        <begin position="4526"/>
        <end position="4545"/>
    </location>
</feature>
<feature type="region of interest" description="Disordered" evidence="11">
    <location>
        <begin position="1560"/>
        <end position="1585"/>
    </location>
</feature>
<dbReference type="Proteomes" id="UP000193467">
    <property type="component" value="Unassembled WGS sequence"/>
</dbReference>
<evidence type="ECO:0000256" key="6">
    <source>
        <dbReference type="ARBA" id="ARBA00022741"/>
    </source>
</evidence>
<protein>
    <recommendedName>
        <fullName evidence="4 10">Midasin</fullName>
    </recommendedName>
</protein>
<feature type="region of interest" description="Disordered" evidence="11">
    <location>
        <begin position="433"/>
        <end position="469"/>
    </location>
</feature>
<dbReference type="InterPro" id="IPR002035">
    <property type="entry name" value="VWF_A"/>
</dbReference>
<reference evidence="13 14" key="1">
    <citation type="submission" date="2016-07" db="EMBL/GenBank/DDBJ databases">
        <title>Pervasive Adenine N6-methylation of Active Genes in Fungi.</title>
        <authorList>
            <consortium name="DOE Joint Genome Institute"/>
            <person name="Mondo S.J."/>
            <person name="Dannebaum R.O."/>
            <person name="Kuo R.C."/>
            <person name="Labutti K."/>
            <person name="Haridas S."/>
            <person name="Kuo A."/>
            <person name="Salamov A."/>
            <person name="Ahrendt S.R."/>
            <person name="Lipzen A."/>
            <person name="Sullivan W."/>
            <person name="Andreopoulos W.B."/>
            <person name="Clum A."/>
            <person name="Lindquist E."/>
            <person name="Daum C."/>
            <person name="Ramamoorthy G.K."/>
            <person name="Gryganskyi A."/>
            <person name="Culley D."/>
            <person name="Magnuson J.K."/>
            <person name="James T.Y."/>
            <person name="O'Malley M.A."/>
            <person name="Stajich J.E."/>
            <person name="Spatafora J.W."/>
            <person name="Visel A."/>
            <person name="Grigoriev I.V."/>
        </authorList>
    </citation>
    <scope>NUCLEOTIDE SEQUENCE [LARGE SCALE GENOMIC DNA]</scope>
    <source>
        <strain evidence="13 14">62-1032</strain>
    </source>
</reference>
<accession>A0A1Y2FYV5</accession>
<dbReference type="InterPro" id="IPR011704">
    <property type="entry name" value="ATPase_dyneun-rel_AAA"/>
</dbReference>
<dbReference type="GO" id="GO:0005730">
    <property type="term" value="C:nucleolus"/>
    <property type="evidence" value="ECO:0007669"/>
    <property type="project" value="UniProtKB-SubCell"/>
</dbReference>
<feature type="compositionally biased region" description="Low complexity" evidence="11">
    <location>
        <begin position="3546"/>
        <end position="3558"/>
    </location>
</feature>
<dbReference type="SUPFAM" id="SSF52540">
    <property type="entry name" value="P-loop containing nucleoside triphosphate hydrolases"/>
    <property type="match status" value="6"/>
</dbReference>
<dbReference type="PANTHER" id="PTHR48103">
    <property type="entry name" value="MIDASIN-RELATED"/>
    <property type="match status" value="1"/>
</dbReference>
<feature type="compositionally biased region" description="Basic and acidic residues" evidence="11">
    <location>
        <begin position="4584"/>
        <end position="4605"/>
    </location>
</feature>
<dbReference type="GO" id="GO:0000027">
    <property type="term" value="P:ribosomal large subunit assembly"/>
    <property type="evidence" value="ECO:0007669"/>
    <property type="project" value="InterPro"/>
</dbReference>
<evidence type="ECO:0000256" key="5">
    <source>
        <dbReference type="ARBA" id="ARBA00022553"/>
    </source>
</evidence>
<comment type="caution">
    <text evidence="13">The sequence shown here is derived from an EMBL/GenBank/DDBJ whole genome shotgun (WGS) entry which is preliminary data.</text>
</comment>
<comment type="function">
    <text evidence="10">Nuclear chaperone required for maturation and nuclear export of pre-60S ribosome subunits.</text>
</comment>
<feature type="compositionally biased region" description="Polar residues" evidence="11">
    <location>
        <begin position="5002"/>
        <end position="5018"/>
    </location>
</feature>
<dbReference type="PROSITE" id="PS50234">
    <property type="entry name" value="VWFA"/>
    <property type="match status" value="1"/>
</dbReference>
<feature type="compositionally biased region" description="Acidic residues" evidence="11">
    <location>
        <begin position="4947"/>
        <end position="4960"/>
    </location>
</feature>
<dbReference type="EMBL" id="MCGR01000006">
    <property type="protein sequence ID" value="ORY89313.1"/>
    <property type="molecule type" value="Genomic_DNA"/>
</dbReference>
<dbReference type="PROSITE" id="PS00675">
    <property type="entry name" value="SIGMA54_INTERACT_1"/>
    <property type="match status" value="1"/>
</dbReference>
<dbReference type="GO" id="GO:0030687">
    <property type="term" value="C:preribosome, large subunit precursor"/>
    <property type="evidence" value="ECO:0007669"/>
    <property type="project" value="TreeGrafter"/>
</dbReference>
<name>A0A1Y2FYV5_9BASI</name>
<feature type="compositionally biased region" description="Acidic residues" evidence="11">
    <location>
        <begin position="4552"/>
        <end position="4578"/>
    </location>
</feature>
<evidence type="ECO:0000256" key="11">
    <source>
        <dbReference type="SAM" id="MobiDB-lite"/>
    </source>
</evidence>
<dbReference type="InterPro" id="IPR041190">
    <property type="entry name" value="Midasin_AAA_lid_5"/>
</dbReference>
<feature type="compositionally biased region" description="Acidic residues" evidence="11">
    <location>
        <begin position="4739"/>
        <end position="4757"/>
    </location>
</feature>
<dbReference type="Pfam" id="PF07728">
    <property type="entry name" value="AAA_5"/>
    <property type="match status" value="7"/>
</dbReference>
<feature type="compositionally biased region" description="Acidic residues" evidence="11">
    <location>
        <begin position="4844"/>
        <end position="4864"/>
    </location>
</feature>
<dbReference type="InterPro" id="IPR003593">
    <property type="entry name" value="AAA+_ATPase"/>
</dbReference>
<feature type="compositionally biased region" description="Gly residues" evidence="11">
    <location>
        <begin position="4801"/>
        <end position="4810"/>
    </location>
</feature>
<dbReference type="GO" id="GO:0016887">
    <property type="term" value="F:ATP hydrolysis activity"/>
    <property type="evidence" value="ECO:0007669"/>
    <property type="project" value="InterPro"/>
</dbReference>
<dbReference type="InterPro" id="IPR040848">
    <property type="entry name" value="AAA_lid_7"/>
</dbReference>
<feature type="compositionally biased region" description="Acidic residues" evidence="11">
    <location>
        <begin position="4503"/>
        <end position="4516"/>
    </location>
</feature>
<feature type="compositionally biased region" description="Acidic residues" evidence="11">
    <location>
        <begin position="4982"/>
        <end position="4997"/>
    </location>
</feature>
<dbReference type="SUPFAM" id="SSF53300">
    <property type="entry name" value="vWA-like"/>
    <property type="match status" value="1"/>
</dbReference>
<evidence type="ECO:0000256" key="7">
    <source>
        <dbReference type="ARBA" id="ARBA00022840"/>
    </source>
</evidence>
<feature type="compositionally biased region" description="Low complexity" evidence="11">
    <location>
        <begin position="4865"/>
        <end position="4876"/>
    </location>
</feature>
<keyword evidence="9 10" id="KW-0539">Nucleus</keyword>
<dbReference type="InterPro" id="IPR012099">
    <property type="entry name" value="Midasin"/>
</dbReference>
<sequence length="5392" mass="589273">MDIDSINPVQDQGELQLPLPTTQLQPEPQPLSFNLSAATLLFLQRLGALPSVRLEQDITVQNKLAYSTTQWTPLLPLADLQLLLSTLPASLLPADLPFAVQSAPKSASTRQAVLDTLARLALEPSLTMEVMRRYRPLSVHLWGRWLEMLGFSAEGEWRNDGQEVEGERVAVEKVYRAMVACVAVYDNIFPFLTTLLRHPLLTTAPLPAPNSSSATLAPHLLTLHSLLHHLPHLPSSSHTSNATRIPWSFPSSLETIIKSHPHRGTRLVAWRILREWYALYAGTGEDLREQWVWKGEKGDLAPMPGYPEEYKEEWEARFGPFEGKGAEEDLLEGWEEELVGEARLVEGGLEVSVRRRSVDAWVLSVMEDTRAKEERNTLAREGPLPQEWLSESEQQLFAQESSSLGPMDVTELSNAVVNVEGYLLFREGFLPSASTSSPSPANTAAEISPSTTQASTTSGPQPEPFISTPGTASLLRQLALHVQQRLPVLLTSPPSSGKTATITHLWSLLHASPSSSTATAQARQRGLVLINLADRSLDSKSLLGSLSSAPTTSTSTAGSFTFIEGPLTRALRQGRWVVLTSIDQASVEVLTVIKVVVERMRRAAESGAVGASWGGGAGEEDGGVGVRVVGGEGRWVKAGKGFMLFATRSTTSDAEPAFFASTFWSEVRRGALGREEVGRIVDGRYPALGKAGLGARLIEAWEKVGECQVKEGVHAGTVRPVGVRDLMRWCRRVEGLLPQDVLIKSIESNPTLQEEIFTEARDVFLGSLPLPSHPLRLAEDEVARDRYSVVGKVLAAALSLSPERAEWVLRRRVPDFVEPIIDESDGQVNTRTDYQLKIGRVSLPYIPPRSRKAPSRPYAHTNPSLVVLEKLAVCLRLSEPVLMVGETGTGKTAAVGHLAEKMGKKLCALNLSNQTEAGDLVGGFRPIDEVEEARRTASELVNRFVDLFGQTFSLSRNAEFVNHVRKAFDKKRWPRLVGLWREASRMAADRIGTVDSPAPPSTAQPDAPRKRRKVEPKRKEDLPVAWRDFGTAVGDFDLRHVQKAGKSKFVFSFVEGPLAKAIRDGDWVLLDEVNLASAETLESLSTLLQAPDSSLVLTEQGDLEPIPRHPEFRLFACMNPATDVGKRDLPAGLRAKFSEIWVPPPDEDRDALVKIVEGYISRQATNDLPVIGNVSDLYSAVKALAVGAQLADGANHPPHFSMRTLARALTFAAEFAETFGSLRRALYEGFLMSFTMLLDPKSQEIVTALIAKHIVEPARNARSLFKQKTKRVDPSIPAIFIDPYWLATGSEEPQVPRDYILTASVQRKVADLARAVLTRKVPVLIQGPTSAGKTSVVEYLAKRTGHRFVRINNHEHTDIQEYVGTYVSDPDSGKLVFQEGVLVRALRRGDWIVLDELNLAPTDTGEVVRPHPHFMLFATQNPPGLYGGRKVLSRAFRNRFLEMHFGDVPKDELETILCERCEIAPSYAKKTVAVFLELQRRRQAGRVFEQKHAFATLRDLFRWGGRGSVGYQQLAEDGYMLLAERARRPDDKATVKDVIEQEMRVKIDEATLYDFDRLAEAGLPDPRPRSTRTPTATEMEQDAEEESDLVWTSAMRRLYFLIAAALHRNEPVLLVGETGSGKTSVCQSLALALNTRLHVVGCHQNTETADLLGGQRPLRNRASLQSTLQRRANDLLIAAGQTAPAEDSDFEDLVAQVEAYLKIAPEEQQAEVRSLFDEMRKTTALFEWHDGPLVQAMHAGALILLDEISLADDSVLERLNSVLEPSRTLVLAEKGGRDLEDIRVVGAEGFQILATMNPGGDFGKKELSPALRNRFTEIWVPGVDDLNDLSLIIGSRWEEEAAIKLAPFGAKILEFAQWLGAAIGTTEGLGIGLRDILGWIDFLNKASSSLDSVAAQGAAGEIQNGSSPVVPLDLADSFCQGALMTVVDGLGALPATSGLSKDGLEKLRASCWRYLEKLVPSTMAPESLPLDVVDAAGLFSVGPFGVKKGALPPASVEYTLLAPTTRLNAMRLLRALQLKKPVLLEGSPGVGKTSLVTAMAAATGHNLVRINLSDQTDLMDLLGSDLPVEGGKSGEFAWKDAPFLAAMQQGDWVLLDEMNLASQSILEGLNSCLDHRGTVFIPELDRTFTRHEDFRIFAAQNPLGQGGGRKGLPRSFLDRFSVVHMEELNSVDLNAIANSLYPDVDSAILSKMIAFNTTIHQQTMESRSFGMEGSPWEFNLRDVLRWLSLVRGSTGLDLRRGDAVEYVGLLYLQRFRTLKDRTHVARIFADFFADLADPSERPSPSVGPRFAQIGHSLLPRSDASIAGRQSTISPLLQRSLQPLEALVKTLDMGWLAILTGPRASGKTTLVRQVAALGGRTLREFSMSAEVDTLELLGSFEQAERFREFDRITIASLALVQRCVRAQFSAASSLDFHHSLSILQQLRIDLGVGAADFDLEEAATVVRKALACLDGIEETKTEVDEIMKRVQAAVAETSSSARFEWIDGPLVQAMQKGDWLLIEDANLCSPSVLDRLNSLFETGGRLQLAERGPVNGEIQVIHPHPDFRLVMTLDPRNGELSRAMRNRGIEIALLANEAVTDEDTHRLAQSSRTADASSLSSSLLSSAALLHGEVIGLSSETSKDVFAPNTFAEPALTPILASASAVLRSLDVQSSALVQNLVSTISPAHYGLALRFLRSLSLQDTPAIDSSVRELNRHALVEQVQQFKANEAVSRSIPLEVLALQPTDVSLVPQLASSTSPVHAILSPALDALTSLLLSISSRPEILRIVSAKPVRSLNVWEKSLLSANGKLRLDDADPAMLSLYPVNAALAQLVGKILSLPLASLEPEDQQGVVRAAELIQTLVAELEHICGTDELDFSSIQHVAAWIVNGIEQLPAAFQHLASDANAQLAPLRSSLTLTSGKAMSEIWRTCLPFEPASQGVADAYHSLLERGQAGTGEAWDKAVVDLFLDVAVALGTPQPSNGAYEAEAPELVKSLLLRIPVGQDSDAEDPSLALSAASNAASVAVAELAAVANVFGLGDQQLASSTLVRVAHKSGVVPLASIVPVHQLVSWPKDTSPAFARAKPSVEFKTLLTWNEHLALGLDSSMRSPADVVRPSLLRAVVALRSTDTSSLGNLIVLSEALGRAASLQAWTAASDSASRVSALGAALLASIALTVNSCREDDKEDSDQSTKPFDAASDLNALLADDRQLSPALEESLDRYLAGALPDLTAQEVGLAAIGRGFVAFARCFWHLYLPNLPLDPAVGLRAHSGFLGRQLVNLSSIFTTLQTTEAALTGNARNVKMDRIGAEVTSLRQQLDSAGVVPVTREGNPALLSSLFQELRAFQDQIISDSQLDSLLEGLQGSASAELASREANLQRSIETLLRRLNLAYVDLGDILAPVRLALCSLKIGFSLLLHVAQSTSLPPPTTHFGSLLHHLASFPTAAHSQAIDSVDLPVSIKVGEAPLAPARATLLQVTALTTRLVNHAFDRDALRRLTQLYDRLHYLWSADRRHEEEAAREAESLYKSKADNEQIASDEELEAAEFAKLFPTFDEPPTNDDPVKPATNGTTAPNTPARLLYPADQANLARLHVGIFANSSPSFGKTCADEFDTLRSASITTLLPKLFDGLDETLDRHSAVYRIRLLVELSQAASPSADVEAPHHDFYNEPNVRETAKAVPILLALSSRLSDLIALWPDQMVLQNLRDRCQTVLSLSSQSPIAQVLTALEQLLQHTEDWESYASREHSISTNRTAIINLIVEWRRFELTCWSRLLTTVQERFGDPVAEWWFRFYETTIRGAPGVDVDPENPPAQTPAEYYRDLVALLDSFMASSSLGQYRARLQLVLSFAHFAAKLGEKSSDFEEMDGAESLRTVSQLMLNIYAFYNQFTPRVDAFLTTERARIEKDVQNLIKLASWKDVNVYALRQSAIRSHHMLYKSVRKLRAVLQKPASDFFTIPDAEKTAAPAFVQAPYVLELGAAAPLPALPTALTSSDESVHIVRLEQTLTRLGSLVTSAIDPFVSLDRATEVDDLAVQIITTAKELRDESKAGPEEGREQRVKNLATRKRRAWIELLREIKRVGLSPSPAPDVVARLQDPGFVYSLASSHPLFGLDSSLLPEPLRLQLVKSDDYHFRLLSELPALRACPANHHDDVSTREVQRAIGSIESCIALGFDNRIQIIAAVANQVRLFDLAKRMEAVGVAVAPQVVQTSRKVAEALLDRVSRLIDALAEASSELSNHRLALGKATTNITSVEVALAEASALLAGDQDRLVEVVKAMGSFDPVISTPDELAVFAQAREHLLAIITKLSTSPCPSSIRYLIDPLSTFASSLVIPDLGSASPVPADVASLQAGHKTLVDSILVVAQELKKVADKEVKRKPEEEDEIPDLVVKRAGRSLQETLAIFRLPEMLEQVDSFTRSAHLLLSNPSSSTQASAATLLHRVSPFLRLFAELISRHLASFLQWHKSTLKLSYVLASVVKELSAEGFCRPSEDDGKGGEQADGKTSDGTGMADGQGAKNVSKEIEEESQVEGLENDVEQGKEKNEKEEQEGDDDAVEMSMDFEGEMEDRGDGEKDEEEEKDDDDESQPDPEEQVADVDPLDPSSVDEKFWGDEESKDESKEGKNEEVNQETTKSAGESDMAAKDDDDAAKPEPKGEQGEEASAEDEKKKEERQAQEDGTEMDGDAEGDEEGEKEEQEDGEGEGEDADADAVQDDNVERLDDRMPEADNLDLPDDMNLDGEDKKEDDDLDMGSDMDSLPGDPDEGENENDNAPDELDEMGDAKDQEGDNDDDALHPENDAGPEPETDAPSEEQPQLDQSLGGAQDGETGGEGAQDNSSAAKPDPAAAPDVSQQPGTQAEDASAPEPVDEEPKEGAAEDADMDDDSAEPAPSAPSNSADGQSKQRTSAADPKSDPSRPHADRSQPAEPQRSLGDTLQSWRRRLEAINDMTEEETPQAEADPSSAPKDGEVEYVQDGDENEQDEQALGPANEEQVQALEKLRLGEDETDTGFEPDAMEVDDPTPTLPQQASSMVQLDGSSLAESDAKAIPAAELREDRTQAEEDLIDEEFMRDEDEELPSTTLAPPIDPEADAEVEQQMLQWRSGEDPALTADGVWRLYESLTRDLSYALTEQLRLILEPTLATRLKGDYRSGKRLNLKKIIPYIASEFTKDKIWLRRTRPSQREYQILIAIDDSKSMADSHSVHLAYQTLALISRALTRLEVGGVSICRFGDSMDVLHPFEGGPVSDEAGANLLGKFTFAQRTTDVRLLVERSLAHLALAKENARSGKTSLAAGDLWQLQIIISDGMCQDHEKLRALLRRAAEQKVMFVFVVIDSLHRRTDPPDATPSEVNQNSILAMKSVSYSKGADGRLELKMDRYLDSFPFDMFVVLRDVEALPEVLSSTLRQFFEKVSSDR</sequence>
<dbReference type="InterPro" id="IPR025662">
    <property type="entry name" value="Sigma_54_int_dom_ATP-bd_1"/>
</dbReference>
<feature type="compositionally biased region" description="Basic and acidic residues" evidence="11">
    <location>
        <begin position="4758"/>
        <end position="4776"/>
    </location>
</feature>
<dbReference type="PIRSF" id="PIRSF010340">
    <property type="entry name" value="Midasin"/>
    <property type="match status" value="1"/>
</dbReference>
<keyword evidence="8 10" id="KW-0143">Chaperone</keyword>
<dbReference type="GO" id="GO:0005524">
    <property type="term" value="F:ATP binding"/>
    <property type="evidence" value="ECO:0007669"/>
    <property type="project" value="UniProtKB-KW"/>
</dbReference>
<dbReference type="GO" id="GO:0005654">
    <property type="term" value="C:nucleoplasm"/>
    <property type="evidence" value="ECO:0007669"/>
    <property type="project" value="UniProtKB-SubCell"/>
</dbReference>
<dbReference type="GO" id="GO:0000055">
    <property type="term" value="P:ribosomal large subunit export from nucleus"/>
    <property type="evidence" value="ECO:0007669"/>
    <property type="project" value="TreeGrafter"/>
</dbReference>
<keyword evidence="14" id="KW-1185">Reference proteome</keyword>
<dbReference type="Pfam" id="PF17867">
    <property type="entry name" value="AAA_lid_7"/>
    <property type="match status" value="3"/>
</dbReference>
<feature type="compositionally biased region" description="Basic and acidic residues" evidence="11">
    <location>
        <begin position="4888"/>
        <end position="4901"/>
    </location>
</feature>
<dbReference type="Gene3D" id="3.40.50.300">
    <property type="entry name" value="P-loop containing nucleotide triphosphate hydrolases"/>
    <property type="match status" value="6"/>
</dbReference>
<dbReference type="InParanoid" id="A0A1Y2FYV5"/>
<dbReference type="InterPro" id="IPR048617">
    <property type="entry name" value="MDN1_AAA_lid_4"/>
</dbReference>
<keyword evidence="5" id="KW-0597">Phosphoprotein</keyword>
<feature type="compositionally biased region" description="Low complexity" evidence="11">
    <location>
        <begin position="4811"/>
        <end position="4829"/>
    </location>
</feature>
<dbReference type="InterPro" id="IPR027417">
    <property type="entry name" value="P-loop_NTPase"/>
</dbReference>